<dbReference type="Pfam" id="PF05920">
    <property type="entry name" value="Homeobox_KN"/>
    <property type="match status" value="1"/>
</dbReference>
<dbReference type="SUPFAM" id="SSF46689">
    <property type="entry name" value="Homeodomain-like"/>
    <property type="match status" value="1"/>
</dbReference>
<dbReference type="GO" id="GO:0003677">
    <property type="term" value="F:DNA binding"/>
    <property type="evidence" value="ECO:0007669"/>
    <property type="project" value="UniProtKB-UniRule"/>
</dbReference>
<organism evidence="11">
    <name type="scientific">Brachypodium distachyon</name>
    <name type="common">Purple false brome</name>
    <name type="synonym">Trachynia distachya</name>
    <dbReference type="NCBI Taxonomy" id="15368"/>
    <lineage>
        <taxon>Eukaryota</taxon>
        <taxon>Viridiplantae</taxon>
        <taxon>Streptophyta</taxon>
        <taxon>Embryophyta</taxon>
        <taxon>Tracheophyta</taxon>
        <taxon>Spermatophyta</taxon>
        <taxon>Magnoliopsida</taxon>
        <taxon>Liliopsida</taxon>
        <taxon>Poales</taxon>
        <taxon>Poaceae</taxon>
        <taxon>BOP clade</taxon>
        <taxon>Pooideae</taxon>
        <taxon>Stipodae</taxon>
        <taxon>Brachypodieae</taxon>
        <taxon>Brachypodium</taxon>
    </lineage>
</organism>
<dbReference type="AlphaFoldDB" id="I1GPL2"/>
<evidence type="ECO:0000256" key="3">
    <source>
        <dbReference type="ARBA" id="ARBA00023015"/>
    </source>
</evidence>
<dbReference type="InterPro" id="IPR001356">
    <property type="entry name" value="HD"/>
</dbReference>
<evidence type="ECO:0000256" key="1">
    <source>
        <dbReference type="ARBA" id="ARBA00004123"/>
    </source>
</evidence>
<dbReference type="eggNOG" id="KOG0773">
    <property type="taxonomic scope" value="Eukaryota"/>
</dbReference>
<evidence type="ECO:0000313" key="13">
    <source>
        <dbReference type="Proteomes" id="UP000008810"/>
    </source>
</evidence>
<dbReference type="InterPro" id="IPR009057">
    <property type="entry name" value="Homeodomain-like_sf"/>
</dbReference>
<dbReference type="RefSeq" id="XP_024312616.1">
    <property type="nucleotide sequence ID" value="XM_024456848.1"/>
</dbReference>
<evidence type="ECO:0000313" key="12">
    <source>
        <dbReference type="EnsemblPlants" id="KQK13790"/>
    </source>
</evidence>
<dbReference type="EnsemblPlants" id="KQK13790">
    <property type="protein sequence ID" value="KQK13790"/>
    <property type="gene ID" value="BRADI_1g12520v3"/>
</dbReference>
<reference evidence="11 12" key="1">
    <citation type="journal article" date="2010" name="Nature">
        <title>Genome sequencing and analysis of the model grass Brachypodium distachyon.</title>
        <authorList>
            <consortium name="International Brachypodium Initiative"/>
        </authorList>
    </citation>
    <scope>NUCLEOTIDE SEQUENCE [LARGE SCALE GENOMIC DNA]</scope>
    <source>
        <strain evidence="11">Bd21</strain>
        <strain evidence="12">cv. Bd21</strain>
    </source>
</reference>
<name>I1GPL2_BRADI</name>
<dbReference type="InterPro" id="IPR006563">
    <property type="entry name" value="POX_dom"/>
</dbReference>
<dbReference type="SMART" id="SM00389">
    <property type="entry name" value="HOX"/>
    <property type="match status" value="1"/>
</dbReference>
<dbReference type="Gramene" id="KQK13790">
    <property type="protein sequence ID" value="KQK13790"/>
    <property type="gene ID" value="BRADI_1g12520v3"/>
</dbReference>
<evidence type="ECO:0000256" key="6">
    <source>
        <dbReference type="ARBA" id="ARBA00023163"/>
    </source>
</evidence>
<dbReference type="InterPro" id="IPR008422">
    <property type="entry name" value="KN_HD"/>
</dbReference>
<dbReference type="OrthoDB" id="10056939at2759"/>
<proteinExistence type="inferred from homology"/>
<dbReference type="GeneID" id="100829646"/>
<feature type="domain" description="Homeobox" evidence="10">
    <location>
        <begin position="266"/>
        <end position="329"/>
    </location>
</feature>
<evidence type="ECO:0000313" key="11">
    <source>
        <dbReference type="EMBL" id="KQK13791.1"/>
    </source>
</evidence>
<dbReference type="RefSeq" id="XP_024312617.1">
    <property type="nucleotide sequence ID" value="XM_024456849.1"/>
</dbReference>
<accession>I1GPL2</accession>
<dbReference type="HOGENOM" id="CLU_011058_5_0_1"/>
<dbReference type="PANTHER" id="PTHR11850">
    <property type="entry name" value="HOMEOBOX PROTEIN TRANSCRIPTION FACTORS"/>
    <property type="match status" value="1"/>
</dbReference>
<dbReference type="PROSITE" id="PS50071">
    <property type="entry name" value="HOMEOBOX_2"/>
    <property type="match status" value="1"/>
</dbReference>
<keyword evidence="7 8" id="KW-0539">Nucleus</keyword>
<reference evidence="11" key="2">
    <citation type="submission" date="2017-06" db="EMBL/GenBank/DDBJ databases">
        <title>WGS assembly of Brachypodium distachyon.</title>
        <authorList>
            <consortium name="The International Brachypodium Initiative"/>
            <person name="Lucas S."/>
            <person name="Harmon-Smith M."/>
            <person name="Lail K."/>
            <person name="Tice H."/>
            <person name="Grimwood J."/>
            <person name="Bruce D."/>
            <person name="Barry K."/>
            <person name="Shu S."/>
            <person name="Lindquist E."/>
            <person name="Wang M."/>
            <person name="Pitluck S."/>
            <person name="Vogel J.P."/>
            <person name="Garvin D.F."/>
            <person name="Mockler T.C."/>
            <person name="Schmutz J."/>
            <person name="Rokhsar D."/>
            <person name="Bevan M.W."/>
        </authorList>
    </citation>
    <scope>NUCLEOTIDE SEQUENCE</scope>
    <source>
        <strain evidence="11">Bd21</strain>
    </source>
</reference>
<evidence type="ECO:0000256" key="8">
    <source>
        <dbReference type="PROSITE-ProRule" id="PRU00108"/>
    </source>
</evidence>
<keyword evidence="3" id="KW-0805">Transcription regulation</keyword>
<gene>
    <name evidence="12" type="primary">LOC100829646</name>
    <name evidence="11" type="ORF">BRADI_1g12520v3</name>
</gene>
<feature type="DNA-binding region" description="Homeobox" evidence="8">
    <location>
        <begin position="268"/>
        <end position="330"/>
    </location>
</feature>
<dbReference type="EMBL" id="CM000880">
    <property type="protein sequence ID" value="KQK13790.1"/>
    <property type="molecule type" value="Genomic_DNA"/>
</dbReference>
<feature type="compositionally biased region" description="Acidic residues" evidence="9">
    <location>
        <begin position="128"/>
        <end position="137"/>
    </location>
</feature>
<dbReference type="OMA" id="EEYRYMG"/>
<dbReference type="Gramene" id="KQK13791">
    <property type="protein sequence ID" value="KQK13791"/>
    <property type="gene ID" value="BRADI_1g12520v3"/>
</dbReference>
<comment type="similarity">
    <text evidence="2">Belongs to the TALE/BELL homeobox family.</text>
</comment>
<dbReference type="GO" id="GO:0006355">
    <property type="term" value="P:regulation of DNA-templated transcription"/>
    <property type="evidence" value="ECO:0007669"/>
    <property type="project" value="InterPro"/>
</dbReference>
<feature type="region of interest" description="Disordered" evidence="9">
    <location>
        <begin position="118"/>
        <end position="144"/>
    </location>
</feature>
<dbReference type="Gene3D" id="1.10.10.60">
    <property type="entry name" value="Homeodomain-like"/>
    <property type="match status" value="1"/>
</dbReference>
<dbReference type="EMBL" id="CM000880">
    <property type="protein sequence ID" value="KQK13791.1"/>
    <property type="molecule type" value="Genomic_DNA"/>
</dbReference>
<keyword evidence="13" id="KW-1185">Reference proteome</keyword>
<evidence type="ECO:0000256" key="2">
    <source>
        <dbReference type="ARBA" id="ARBA00006454"/>
    </source>
</evidence>
<evidence type="ECO:0000256" key="7">
    <source>
        <dbReference type="ARBA" id="ARBA00023242"/>
    </source>
</evidence>
<dbReference type="SMART" id="SM00574">
    <property type="entry name" value="POX"/>
    <property type="match status" value="1"/>
</dbReference>
<dbReference type="Pfam" id="PF07526">
    <property type="entry name" value="POX"/>
    <property type="match status" value="1"/>
</dbReference>
<keyword evidence="4 8" id="KW-0238">DNA-binding</keyword>
<sequence>MVAAHLQGSSGSPKQQAPAAADSANGTLPLQYPQEQRAGPCCHAPGHRGEKDAAAVGPLALTLGGASAATDVEAACRCCRARAVDAPAPEMVVVPSAVRGSRYLVPAQELLRDAVSMAGASAGGGGDSDADEDDEAADETRVQGAAKDGLQAKLLGLLSELESREDQYFEELGRVALSFEPALGPAATAGYTSLMSRAMSRHFGNLRRAILRKLRLLHAAAAARRPPRVDDGGDGGGESEEEEVTEEMVKRLVRRKKQAAAARAAEQVCKPMRGLPEDSVAVLRAWLFDHFLDPYPSDNEKLRLAVSTGLSRGQISNWFINARVRLWKPMIEEMYNDEFSEDSVSMDDASSS</sequence>
<dbReference type="InterPro" id="IPR050224">
    <property type="entry name" value="TALE_homeobox"/>
</dbReference>
<keyword evidence="5 8" id="KW-0371">Homeobox</keyword>
<evidence type="ECO:0000256" key="4">
    <source>
        <dbReference type="ARBA" id="ARBA00023125"/>
    </source>
</evidence>
<evidence type="ECO:0000259" key="10">
    <source>
        <dbReference type="PROSITE" id="PS50071"/>
    </source>
</evidence>
<feature type="region of interest" description="Disordered" evidence="9">
    <location>
        <begin position="223"/>
        <end position="244"/>
    </location>
</feature>
<evidence type="ECO:0000256" key="9">
    <source>
        <dbReference type="SAM" id="MobiDB-lite"/>
    </source>
</evidence>
<dbReference type="KEGG" id="bdi:100829646"/>
<protein>
    <recommendedName>
        <fullName evidence="10">Homeobox domain-containing protein</fullName>
    </recommendedName>
</protein>
<dbReference type="Proteomes" id="UP000008810">
    <property type="component" value="Chromosome 1"/>
</dbReference>
<keyword evidence="6" id="KW-0804">Transcription</keyword>
<dbReference type="RefSeq" id="XP_003559582.1">
    <property type="nucleotide sequence ID" value="XM_003559534.4"/>
</dbReference>
<dbReference type="EnsemblPlants" id="KQK13791">
    <property type="protein sequence ID" value="KQK13791"/>
    <property type="gene ID" value="BRADI_1g12520v3"/>
</dbReference>
<feature type="region of interest" description="Disordered" evidence="9">
    <location>
        <begin position="1"/>
        <end position="46"/>
    </location>
</feature>
<evidence type="ECO:0000256" key="5">
    <source>
        <dbReference type="ARBA" id="ARBA00023155"/>
    </source>
</evidence>
<reference evidence="12" key="3">
    <citation type="submission" date="2018-08" db="UniProtKB">
        <authorList>
            <consortium name="EnsemblPlants"/>
        </authorList>
    </citation>
    <scope>IDENTIFICATION</scope>
    <source>
        <strain evidence="12">cv. Bd21</strain>
    </source>
</reference>
<dbReference type="CDD" id="cd00086">
    <property type="entry name" value="homeodomain"/>
    <property type="match status" value="1"/>
</dbReference>
<comment type="subcellular location">
    <subcellularLocation>
        <location evidence="1 8">Nucleus</location>
    </subcellularLocation>
</comment>
<dbReference type="GO" id="GO:0005634">
    <property type="term" value="C:nucleus"/>
    <property type="evidence" value="ECO:0000318"/>
    <property type="project" value="GO_Central"/>
</dbReference>